<evidence type="ECO:0000256" key="7">
    <source>
        <dbReference type="SAM" id="Phobius"/>
    </source>
</evidence>
<dbReference type="EMBL" id="AZRN01000012">
    <property type="protein sequence ID" value="PNS00096.1"/>
    <property type="molecule type" value="Genomic_DNA"/>
</dbReference>
<evidence type="ECO:0000313" key="9">
    <source>
        <dbReference type="EMBL" id="PNS00096.1"/>
    </source>
</evidence>
<dbReference type="GO" id="GO:0016020">
    <property type="term" value="C:membrane"/>
    <property type="evidence" value="ECO:0007669"/>
    <property type="project" value="UniProtKB-SubCell"/>
</dbReference>
<accession>A0A2K1PBD9</accession>
<dbReference type="NCBIfam" id="TIGR03025">
    <property type="entry name" value="EPS_sugtrans"/>
    <property type="match status" value="1"/>
</dbReference>
<feature type="transmembrane region" description="Helical" evidence="7">
    <location>
        <begin position="12"/>
        <end position="38"/>
    </location>
</feature>
<feature type="transmembrane region" description="Helical" evidence="7">
    <location>
        <begin position="86"/>
        <end position="105"/>
    </location>
</feature>
<evidence type="ECO:0000256" key="4">
    <source>
        <dbReference type="ARBA" id="ARBA00022692"/>
    </source>
</evidence>
<evidence type="ECO:0000256" key="6">
    <source>
        <dbReference type="ARBA" id="ARBA00023136"/>
    </source>
</evidence>
<feature type="domain" description="Bacterial sugar transferase" evidence="8">
    <location>
        <begin position="239"/>
        <end position="421"/>
    </location>
</feature>
<feature type="transmembrane region" description="Helical" evidence="7">
    <location>
        <begin position="244"/>
        <end position="265"/>
    </location>
</feature>
<feature type="transmembrane region" description="Helical" evidence="7">
    <location>
        <begin position="58"/>
        <end position="79"/>
    </location>
</feature>
<dbReference type="Proteomes" id="UP000236604">
    <property type="component" value="Unassembled WGS sequence"/>
</dbReference>
<evidence type="ECO:0000313" key="10">
    <source>
        <dbReference type="Proteomes" id="UP000236604"/>
    </source>
</evidence>
<dbReference type="AlphaFoldDB" id="A0A2K1PBD9"/>
<proteinExistence type="inferred from homology"/>
<keyword evidence="3 9" id="KW-0808">Transferase</keyword>
<dbReference type="PANTHER" id="PTHR30576:SF0">
    <property type="entry name" value="UNDECAPRENYL-PHOSPHATE N-ACETYLGALACTOSAMINYL 1-PHOSPHATE TRANSFERASE-RELATED"/>
    <property type="match status" value="1"/>
</dbReference>
<dbReference type="PANTHER" id="PTHR30576">
    <property type="entry name" value="COLANIC BIOSYNTHESIS UDP-GLUCOSE LIPID CARRIER TRANSFERASE"/>
    <property type="match status" value="1"/>
</dbReference>
<dbReference type="InterPro" id="IPR017475">
    <property type="entry name" value="EPS_sugar_tfrase"/>
</dbReference>
<evidence type="ECO:0000256" key="5">
    <source>
        <dbReference type="ARBA" id="ARBA00022989"/>
    </source>
</evidence>
<keyword evidence="6 7" id="KW-0472">Membrane</keyword>
<name>A0A2K1PBD9_9BACT</name>
<organism evidence="9 10">
    <name type="scientific">Petrotoga mexicana DSM 14811</name>
    <dbReference type="NCBI Taxonomy" id="1122954"/>
    <lineage>
        <taxon>Bacteria</taxon>
        <taxon>Thermotogati</taxon>
        <taxon>Thermotogota</taxon>
        <taxon>Thermotogae</taxon>
        <taxon>Petrotogales</taxon>
        <taxon>Petrotogaceae</taxon>
        <taxon>Petrotoga</taxon>
    </lineage>
</organism>
<protein>
    <submittedName>
        <fullName evidence="9">Polyprenyl glycosylphosphotransferase</fullName>
    </submittedName>
</protein>
<comment type="caution">
    <text evidence="9">The sequence shown here is derived from an EMBL/GenBank/DDBJ whole genome shotgun (WGS) entry which is preliminary data.</text>
</comment>
<comment type="subcellular location">
    <subcellularLocation>
        <location evidence="1">Membrane</location>
        <topology evidence="1">Multi-pass membrane protein</topology>
    </subcellularLocation>
</comment>
<keyword evidence="5 7" id="KW-1133">Transmembrane helix</keyword>
<dbReference type="GO" id="GO:0016780">
    <property type="term" value="F:phosphotransferase activity, for other substituted phosphate groups"/>
    <property type="evidence" value="ECO:0007669"/>
    <property type="project" value="TreeGrafter"/>
</dbReference>
<reference evidence="9 10" key="1">
    <citation type="submission" date="2013-12" db="EMBL/GenBank/DDBJ databases">
        <title>Comparative genomics of Petrotoga isolates.</title>
        <authorList>
            <person name="Nesbo C.L."/>
            <person name="Charchuk R."/>
            <person name="Chow K."/>
        </authorList>
    </citation>
    <scope>NUCLEOTIDE SEQUENCE [LARGE SCALE GENOMIC DNA]</scope>
    <source>
        <strain evidence="9 10">DSM 14811</strain>
    </source>
</reference>
<evidence type="ECO:0000256" key="1">
    <source>
        <dbReference type="ARBA" id="ARBA00004141"/>
    </source>
</evidence>
<keyword evidence="4 7" id="KW-0812">Transmembrane</keyword>
<dbReference type="Pfam" id="PF02397">
    <property type="entry name" value="Bac_transf"/>
    <property type="match status" value="1"/>
</dbReference>
<keyword evidence="10" id="KW-1185">Reference proteome</keyword>
<dbReference type="InterPro" id="IPR003362">
    <property type="entry name" value="Bact_transf"/>
</dbReference>
<sequence length="427" mass="50247">MRKAAVHLIDIALIFIMNAFLLNLPITISIISSLIIYLGIYSFRTYDTETMKSYTESLIKTTVGTLVSFIVILIIYFFLSKYFNRYFFLTNLLYTIALLPIIHKIEYNIYEKHMPVKNYLVIGRKEEIGNIMEEISEKALNKIKFTQYINPNPVTLDEIIKQNTQKTLTQTIHGIVITDPELEERVKPQIQNYKAEGLEIQYLPNMVEKYLKRIPIEVAQKFKEYYQVVFQKVEEYPSKRFLDIIISAIALVILSPVILILSLIIRIEDGKPVIYTQERIGLNNEKFTMHKFRSMKNNTENSNAKFATDEQDRILKIGKIIRPIRLDEILQFYDILKGDMSFVGPRPEQIKFVEEYNQLIPFYWARHKLKPGLTGWAQIMYKYSSNLEEVKTKLSYDLYYVKNRDIFLDVNIVFKTIEAVFWKRGAV</sequence>
<evidence type="ECO:0000259" key="8">
    <source>
        <dbReference type="Pfam" id="PF02397"/>
    </source>
</evidence>
<dbReference type="RefSeq" id="WP_103076708.1">
    <property type="nucleotide sequence ID" value="NZ_AZRN01000012.1"/>
</dbReference>
<comment type="similarity">
    <text evidence="2">Belongs to the bacterial sugar transferase family.</text>
</comment>
<evidence type="ECO:0000256" key="3">
    <source>
        <dbReference type="ARBA" id="ARBA00022679"/>
    </source>
</evidence>
<evidence type="ECO:0000256" key="2">
    <source>
        <dbReference type="ARBA" id="ARBA00006464"/>
    </source>
</evidence>
<gene>
    <name evidence="9" type="ORF">X927_03545</name>
</gene>